<reference evidence="1 2" key="1">
    <citation type="journal article" date="2018" name="Mol. Biol. Evol.">
        <title>Broad Genomic Sampling Reveals a Smut Pathogenic Ancestry of the Fungal Clade Ustilaginomycotina.</title>
        <authorList>
            <person name="Kijpornyongpan T."/>
            <person name="Mondo S.J."/>
            <person name="Barry K."/>
            <person name="Sandor L."/>
            <person name="Lee J."/>
            <person name="Lipzen A."/>
            <person name="Pangilinan J."/>
            <person name="LaButti K."/>
            <person name="Hainaut M."/>
            <person name="Henrissat B."/>
            <person name="Grigoriev I.V."/>
            <person name="Spatafora J.W."/>
            <person name="Aime M.C."/>
        </authorList>
    </citation>
    <scope>NUCLEOTIDE SEQUENCE [LARGE SCALE GENOMIC DNA]</scope>
    <source>
        <strain evidence="1 2">SA 807</strain>
    </source>
</reference>
<name>A0ACD0NYT0_9BASI</name>
<dbReference type="Proteomes" id="UP000245626">
    <property type="component" value="Unassembled WGS sequence"/>
</dbReference>
<evidence type="ECO:0000313" key="1">
    <source>
        <dbReference type="EMBL" id="PWN50931.1"/>
    </source>
</evidence>
<gene>
    <name evidence="1" type="ORF">IE53DRAFT_361971</name>
</gene>
<evidence type="ECO:0000313" key="2">
    <source>
        <dbReference type="Proteomes" id="UP000245626"/>
    </source>
</evidence>
<keyword evidence="2" id="KW-1185">Reference proteome</keyword>
<protein>
    <submittedName>
        <fullName evidence="1">Uncharacterized protein</fullName>
    </submittedName>
</protein>
<accession>A0ACD0NYT0</accession>
<sequence length="787" mass="86473">MPSSIFSKKGDGDSQSDREGLYDENEYEDDELLPVYGEQIDGSPMQVHELVHRNRRMADLVTKEELKLRPHIFAQYIYQRRQYARKSGEDEETSSSSHPESIKPSEKGSGIVGAGDAGESTSTRESGRLIGLFKSMGKSKGKSKETHSKVAENEIMLYVDTGRVYWPGQEVQAVVRIPEAYLEDGLFEEVVCELKGEIRTFAVTTDGQGNQLVHVKTQTMFKNRVTVFGGGGENETTHDRDDLSEDVPFSSLASISPFTGPESEIVLSSGRVSKLRAWCFSSTLPQTYTAQVKHSETECPLPPTFRGRGLDHRSNWVLYCVKVTGKKRGIKRNFRRWIPIFVMCFDLQENLLTIPRTLAPPVKSSLERHNLSDPTVWYTPPPGWSCYLFGQKLKKNVLKEKGTIMMALYFPDLSKTLVSEGTSSRIPFILQVQVFAKLRESLLPAPPALAIGNKQQPQPGGSNPSLEEGQASSTSSDPSSSNNLASAESILPTLPCIGAGENHPHFVAKRTEWSKAAGISETTVSHFKVGVEWDQGHLLSSSPEREAGAGVTRDETLADTIANSTSYGWTNPVPFTPTDTLPSSDSSGEVASAEAAPIDFQPTHSQTRFFFPHSAPTKPETKKSHEYHVTRCSLSGRIKTTDLSPTIETSHLKTSYRIDFRWNMNNQIVSNGNLKESICDFRVGTGVIRPDTRVRADGAPPAPPSSEPAQYRIVRGGGGGTGGPEAAAAGTERQEADLDFRIKTALEVELLGGEERYQKLKSLSGERFKLGGAGGSAFHIDEKGHMQ</sequence>
<dbReference type="EMBL" id="KZ819885">
    <property type="protein sequence ID" value="PWN50931.1"/>
    <property type="molecule type" value="Genomic_DNA"/>
</dbReference>
<organism evidence="1 2">
    <name type="scientific">Violaceomyces palustris</name>
    <dbReference type="NCBI Taxonomy" id="1673888"/>
    <lineage>
        <taxon>Eukaryota</taxon>
        <taxon>Fungi</taxon>
        <taxon>Dikarya</taxon>
        <taxon>Basidiomycota</taxon>
        <taxon>Ustilaginomycotina</taxon>
        <taxon>Ustilaginomycetes</taxon>
        <taxon>Violaceomycetales</taxon>
        <taxon>Violaceomycetaceae</taxon>
        <taxon>Violaceomyces</taxon>
    </lineage>
</organism>
<proteinExistence type="predicted"/>